<evidence type="ECO:0000313" key="2">
    <source>
        <dbReference type="Proteomes" id="UP000196573"/>
    </source>
</evidence>
<dbReference type="AlphaFoldDB" id="A0A1X7ARR2"/>
<accession>A0A1X7ARR2</accession>
<keyword evidence="2" id="KW-1185">Reference proteome</keyword>
<reference evidence="1 2" key="1">
    <citation type="submission" date="2017-03" db="EMBL/GenBank/DDBJ databases">
        <authorList>
            <person name="Afonso C.L."/>
            <person name="Miller P.J."/>
            <person name="Scott M.A."/>
            <person name="Spackman E."/>
            <person name="Goraichik I."/>
            <person name="Dimitrov K.M."/>
            <person name="Suarez D.L."/>
            <person name="Swayne D.E."/>
        </authorList>
    </citation>
    <scope>NUCLEOTIDE SEQUENCE [LARGE SCALE GENOMIC DNA]</scope>
    <source>
        <strain evidence="1">SB41UT1</strain>
    </source>
</reference>
<sequence length="84" mass="9851">MPKAGVVIHIHRAHETPEHLVCRLLLEKKKLKPEAKREVKKKTTDTVEDLKEFSERTMHSDYDHVIDAAEEINNEYELIVSFEI</sequence>
<name>A0A1X7ARR2_9GAMM</name>
<proteinExistence type="predicted"/>
<organism evidence="1 2">
    <name type="scientific">Parendozoicomonas haliclonae</name>
    <dbReference type="NCBI Taxonomy" id="1960125"/>
    <lineage>
        <taxon>Bacteria</taxon>
        <taxon>Pseudomonadati</taxon>
        <taxon>Pseudomonadota</taxon>
        <taxon>Gammaproteobacteria</taxon>
        <taxon>Oceanospirillales</taxon>
        <taxon>Endozoicomonadaceae</taxon>
        <taxon>Parendozoicomonas</taxon>
    </lineage>
</organism>
<evidence type="ECO:0000313" key="1">
    <source>
        <dbReference type="EMBL" id="SMA50996.1"/>
    </source>
</evidence>
<protein>
    <submittedName>
        <fullName evidence="1">Uncharacterized protein</fullName>
    </submittedName>
</protein>
<dbReference type="Proteomes" id="UP000196573">
    <property type="component" value="Unassembled WGS sequence"/>
</dbReference>
<gene>
    <name evidence="1" type="ORF">EHSB41UT_04822</name>
</gene>
<dbReference type="EMBL" id="FWPT01000056">
    <property type="protein sequence ID" value="SMA50996.1"/>
    <property type="molecule type" value="Genomic_DNA"/>
</dbReference>